<dbReference type="InterPro" id="IPR011105">
    <property type="entry name" value="Cell_wall_hydrolase_SleB"/>
</dbReference>
<dbReference type="Gene3D" id="1.10.10.2520">
    <property type="entry name" value="Cell wall hydrolase SleB, domain 1"/>
    <property type="match status" value="1"/>
</dbReference>
<feature type="domain" description="Cell wall hydrolase SleB" evidence="3">
    <location>
        <begin position="52"/>
        <end position="149"/>
    </location>
</feature>
<feature type="signal peptide" evidence="2">
    <location>
        <begin position="1"/>
        <end position="20"/>
    </location>
</feature>
<evidence type="ECO:0000313" key="5">
    <source>
        <dbReference type="Proteomes" id="UP001242480"/>
    </source>
</evidence>
<organism evidence="4 5">
    <name type="scientific">Labrys wisconsinensis</name>
    <dbReference type="NCBI Taxonomy" id="425677"/>
    <lineage>
        <taxon>Bacteria</taxon>
        <taxon>Pseudomonadati</taxon>
        <taxon>Pseudomonadota</taxon>
        <taxon>Alphaproteobacteria</taxon>
        <taxon>Hyphomicrobiales</taxon>
        <taxon>Xanthobacteraceae</taxon>
        <taxon>Labrys</taxon>
    </lineage>
</organism>
<dbReference type="Proteomes" id="UP001242480">
    <property type="component" value="Unassembled WGS sequence"/>
</dbReference>
<sequence>MSKVSVAFARIIVVAAAAGALGGCATVSYRKAETDERLCLARAMFFESNRSSDQGMLAVGTVVMNRRASGSYPGTICGVVGQPRQFAPGALTNDFQGAGKARALRVADAVLAGRRQPGLEGVYHFHTAGYTFPYTNMHYVMVAGGNAFYQKRPGQLAQNSQPPPIETQMAAADAFAVPAPRRPLAAQPVPMSAAPPLPPPEPPAVAAREQPLPPQRDFDEPVQRDLTQLPQGSGGPLYQSIY</sequence>
<evidence type="ECO:0000256" key="2">
    <source>
        <dbReference type="SAM" id="SignalP"/>
    </source>
</evidence>
<keyword evidence="2" id="KW-0732">Signal</keyword>
<dbReference type="EMBL" id="JAUSVX010000008">
    <property type="protein sequence ID" value="MDQ0471076.1"/>
    <property type="molecule type" value="Genomic_DNA"/>
</dbReference>
<protein>
    <submittedName>
        <fullName evidence="4">Spore germination cell wall hydrolase CwlJ-like protein</fullName>
    </submittedName>
</protein>
<name>A0ABU0JC55_9HYPH</name>
<dbReference type="Pfam" id="PF07486">
    <property type="entry name" value="Hydrolase_2"/>
    <property type="match status" value="1"/>
</dbReference>
<feature type="chain" id="PRO_5047374981" evidence="2">
    <location>
        <begin position="21"/>
        <end position="242"/>
    </location>
</feature>
<dbReference type="PROSITE" id="PS51257">
    <property type="entry name" value="PROKAR_LIPOPROTEIN"/>
    <property type="match status" value="1"/>
</dbReference>
<dbReference type="RefSeq" id="WP_307275669.1">
    <property type="nucleotide sequence ID" value="NZ_JAUSVX010000008.1"/>
</dbReference>
<dbReference type="InterPro" id="IPR042047">
    <property type="entry name" value="SleB_dom1"/>
</dbReference>
<proteinExistence type="predicted"/>
<evidence type="ECO:0000259" key="3">
    <source>
        <dbReference type="Pfam" id="PF07486"/>
    </source>
</evidence>
<feature type="region of interest" description="Disordered" evidence="1">
    <location>
        <begin position="186"/>
        <end position="242"/>
    </location>
</feature>
<evidence type="ECO:0000256" key="1">
    <source>
        <dbReference type="SAM" id="MobiDB-lite"/>
    </source>
</evidence>
<comment type="caution">
    <text evidence="4">The sequence shown here is derived from an EMBL/GenBank/DDBJ whole genome shotgun (WGS) entry which is preliminary data.</text>
</comment>
<reference evidence="4 5" key="1">
    <citation type="submission" date="2023-07" db="EMBL/GenBank/DDBJ databases">
        <title>Genomic Encyclopedia of Type Strains, Phase IV (KMG-IV): sequencing the most valuable type-strain genomes for metagenomic binning, comparative biology and taxonomic classification.</title>
        <authorList>
            <person name="Goeker M."/>
        </authorList>
    </citation>
    <scope>NUCLEOTIDE SEQUENCE [LARGE SCALE GENOMIC DNA]</scope>
    <source>
        <strain evidence="4 5">DSM 19619</strain>
    </source>
</reference>
<evidence type="ECO:0000313" key="4">
    <source>
        <dbReference type="EMBL" id="MDQ0471076.1"/>
    </source>
</evidence>
<accession>A0ABU0JC55</accession>
<keyword evidence="5" id="KW-1185">Reference proteome</keyword>
<feature type="compositionally biased region" description="Pro residues" evidence="1">
    <location>
        <begin position="193"/>
        <end position="203"/>
    </location>
</feature>
<gene>
    <name evidence="4" type="ORF">QO011_004099</name>
</gene>